<keyword evidence="1" id="KW-0521">NADP</keyword>
<dbReference type="Pfam" id="PF13561">
    <property type="entry name" value="adh_short_C2"/>
    <property type="match status" value="1"/>
</dbReference>
<sequence>MVERGSDKHIAYAASKAALDNMTRSFARKLAPEVKVNSIAPSLILFNEHDDAEYRQQALNKSLMKTAPGEKEVIDLVDYLLTSCFVTGRSLPLDGGRHLR</sequence>
<dbReference type="PRINTS" id="PR00081">
    <property type="entry name" value="GDHRDH"/>
</dbReference>
<dbReference type="PANTHER" id="PTHR43639">
    <property type="entry name" value="OXIDOREDUCTASE, SHORT-CHAIN DEHYDROGENASE/REDUCTASE FAMILY (AFU_ORTHOLOGUE AFUA_5G02870)"/>
    <property type="match status" value="1"/>
</dbReference>
<protein>
    <recommendedName>
        <fullName evidence="5">Dihydrofolate reductase</fullName>
    </recommendedName>
</protein>
<dbReference type="Gene3D" id="3.40.50.720">
    <property type="entry name" value="NAD(P)-binding Rossmann-like Domain"/>
    <property type="match status" value="1"/>
</dbReference>
<dbReference type="InterPro" id="IPR002347">
    <property type="entry name" value="SDR_fam"/>
</dbReference>
<dbReference type="AlphaFoldDB" id="A0A8S0FT44"/>
<dbReference type="GO" id="GO:0016491">
    <property type="term" value="F:oxidoreductase activity"/>
    <property type="evidence" value="ECO:0007669"/>
    <property type="project" value="UniProtKB-KW"/>
</dbReference>
<organism evidence="3 4">
    <name type="scientific">Escherichia coli</name>
    <dbReference type="NCBI Taxonomy" id="562"/>
    <lineage>
        <taxon>Bacteria</taxon>
        <taxon>Pseudomonadati</taxon>
        <taxon>Pseudomonadota</taxon>
        <taxon>Gammaproteobacteria</taxon>
        <taxon>Enterobacterales</taxon>
        <taxon>Enterobacteriaceae</taxon>
        <taxon>Escherichia</taxon>
    </lineage>
</organism>
<evidence type="ECO:0000256" key="2">
    <source>
        <dbReference type="ARBA" id="ARBA00023002"/>
    </source>
</evidence>
<dbReference type="PANTHER" id="PTHR43639:SF6">
    <property type="entry name" value="DIHYDROMONAPTERIN REDUCTASE"/>
    <property type="match status" value="1"/>
</dbReference>
<keyword evidence="2" id="KW-0560">Oxidoreductase</keyword>
<dbReference type="InterPro" id="IPR036291">
    <property type="entry name" value="NAD(P)-bd_dom_sf"/>
</dbReference>
<evidence type="ECO:0000256" key="1">
    <source>
        <dbReference type="ARBA" id="ARBA00022857"/>
    </source>
</evidence>
<dbReference type="SUPFAM" id="SSF51735">
    <property type="entry name" value="NAD(P)-binding Rossmann-fold domains"/>
    <property type="match status" value="1"/>
</dbReference>
<reference evidence="3 4" key="1">
    <citation type="submission" date="2020-01" db="EMBL/GenBank/DDBJ databases">
        <title>Dynamics of blaIMP-6 dissemination in carbapenem resistant Enterobacteriacea isolated from regional surveillance in Osaka, Japan.</title>
        <authorList>
            <person name="Abe R."/>
            <person name="Akeda Y."/>
            <person name="Sugawara Y."/>
            <person name="Yamamoto N."/>
            <person name="Tomono K."/>
            <person name="Takeuchi D."/>
            <person name="Kawahara R."/>
            <person name="Hamada S."/>
        </authorList>
    </citation>
    <scope>NUCLEOTIDE SEQUENCE [LARGE SCALE GENOMIC DNA]</scope>
    <source>
        <strain evidence="3 4">E300</strain>
    </source>
</reference>
<evidence type="ECO:0008006" key="5">
    <source>
        <dbReference type="Google" id="ProtNLM"/>
    </source>
</evidence>
<name>A0A8S0FT44_ECOLX</name>
<proteinExistence type="predicted"/>
<gene>
    <name evidence="3" type="ORF">EIMP300_51440</name>
</gene>
<dbReference type="EMBL" id="AP022360">
    <property type="protein sequence ID" value="BBU83744.1"/>
    <property type="molecule type" value="Genomic_DNA"/>
</dbReference>
<evidence type="ECO:0000313" key="4">
    <source>
        <dbReference type="Proteomes" id="UP000467488"/>
    </source>
</evidence>
<evidence type="ECO:0000313" key="3">
    <source>
        <dbReference type="EMBL" id="BBU83744.1"/>
    </source>
</evidence>
<accession>A0A8S0FT44</accession>
<dbReference type="Proteomes" id="UP000467488">
    <property type="component" value="Chromosome"/>
</dbReference>